<dbReference type="Pfam" id="PF08125">
    <property type="entry name" value="Mannitol_dh_C"/>
    <property type="match status" value="1"/>
</dbReference>
<keyword evidence="1" id="KW-0560">Oxidoreductase</keyword>
<feature type="domain" description="Mannitol dehydrogenase C-terminal" evidence="4">
    <location>
        <begin position="288"/>
        <end position="476"/>
    </location>
</feature>
<dbReference type="Proteomes" id="UP000198607">
    <property type="component" value="Unassembled WGS sequence"/>
</dbReference>
<dbReference type="InterPro" id="IPR036291">
    <property type="entry name" value="NAD(P)-bd_dom_sf"/>
</dbReference>
<dbReference type="EMBL" id="FNCY01000019">
    <property type="protein sequence ID" value="SDI43928.1"/>
    <property type="molecule type" value="Genomic_DNA"/>
</dbReference>
<dbReference type="InterPro" id="IPR013118">
    <property type="entry name" value="Mannitol_DH_C"/>
</dbReference>
<dbReference type="InterPro" id="IPR000669">
    <property type="entry name" value="Mannitol_DH"/>
</dbReference>
<proteinExistence type="predicted"/>
<dbReference type="RefSeq" id="WP_176785963.1">
    <property type="nucleotide sequence ID" value="NZ_FNCY01000019.1"/>
</dbReference>
<evidence type="ECO:0000256" key="1">
    <source>
        <dbReference type="ARBA" id="ARBA00023002"/>
    </source>
</evidence>
<keyword evidence="6" id="KW-1185">Reference proteome</keyword>
<dbReference type="PROSITE" id="PS00974">
    <property type="entry name" value="MANNITOL_DHGENASE"/>
    <property type="match status" value="1"/>
</dbReference>
<reference evidence="5 6" key="1">
    <citation type="submission" date="2016-10" db="EMBL/GenBank/DDBJ databases">
        <authorList>
            <person name="de Groot N.N."/>
        </authorList>
    </citation>
    <scope>NUCLEOTIDE SEQUENCE [LARGE SCALE GENOMIC DNA]</scope>
    <source>
        <strain evidence="5 6">DSM 5885</strain>
    </source>
</reference>
<gene>
    <name evidence="5" type="ORF">SAMN05660652_03424</name>
</gene>
<dbReference type="Gene3D" id="3.40.50.720">
    <property type="entry name" value="NAD(P)-binding Rossmann-like Domain"/>
    <property type="match status" value="1"/>
</dbReference>
<dbReference type="GO" id="GO:0016616">
    <property type="term" value="F:oxidoreductase activity, acting on the CH-OH group of donors, NAD or NADP as acceptor"/>
    <property type="evidence" value="ECO:0007669"/>
    <property type="project" value="TreeGrafter"/>
</dbReference>
<dbReference type="Gene3D" id="1.10.1040.10">
    <property type="entry name" value="N-(1-d-carboxylethyl)-l-norvaline Dehydrogenase, domain 2"/>
    <property type="match status" value="1"/>
</dbReference>
<dbReference type="PANTHER" id="PTHR43362:SF1">
    <property type="entry name" value="MANNITOL DEHYDROGENASE 2-RELATED"/>
    <property type="match status" value="1"/>
</dbReference>
<dbReference type="InterPro" id="IPR008927">
    <property type="entry name" value="6-PGluconate_DH-like_C_sf"/>
</dbReference>
<organism evidence="5 6">
    <name type="scientific">Propionivibrio dicarboxylicus</name>
    <dbReference type="NCBI Taxonomy" id="83767"/>
    <lineage>
        <taxon>Bacteria</taxon>
        <taxon>Pseudomonadati</taxon>
        <taxon>Pseudomonadota</taxon>
        <taxon>Betaproteobacteria</taxon>
        <taxon>Rhodocyclales</taxon>
        <taxon>Rhodocyclaceae</taxon>
        <taxon>Propionivibrio</taxon>
    </lineage>
</organism>
<evidence type="ECO:0000259" key="4">
    <source>
        <dbReference type="Pfam" id="PF08125"/>
    </source>
</evidence>
<evidence type="ECO:0000313" key="5">
    <source>
        <dbReference type="EMBL" id="SDI43928.1"/>
    </source>
</evidence>
<dbReference type="InterPro" id="IPR013131">
    <property type="entry name" value="Mannitol_DH_N"/>
</dbReference>
<dbReference type="AlphaFoldDB" id="A0A1G8KKK1"/>
<dbReference type="PANTHER" id="PTHR43362">
    <property type="entry name" value="MANNITOL DEHYDROGENASE DSF1-RELATED"/>
    <property type="match status" value="1"/>
</dbReference>
<dbReference type="SUPFAM" id="SSF51735">
    <property type="entry name" value="NAD(P)-binding Rossmann-fold domains"/>
    <property type="match status" value="1"/>
</dbReference>
<dbReference type="InterPro" id="IPR023027">
    <property type="entry name" value="Mannitol_DH_CS"/>
</dbReference>
<sequence>MATRICEASLSSLPAGVNRPTYDRRQVTASIVHLGLGAFHRAHQAFFTEAVLASGDLAWGIVGAGMQSSGMRDALAPQDNLYVLSEVGADSERLSVIGAIVDVVGGAEDSEKARLLAKMSDASTRIVSLTVTEKGYYLDMSTGQLQPQNPAIAADLADPSHPKTILGLIAESLRQRRAAGVLPFTVLSCDNLPNNGKLARAAVLAYARQLDADLAAWIEAEVCFPCTMVDRITPATTDADRAQIAAKLGVEDAWPVMTEQFVQWVIEDKFTMGRPDWTIGGAVFSDEIERWESMKLRCLNGAHSTLSYLGQLTGRETVAEAMDSALICDVLDRLWRENRDVLKAPKGVDPASYIEQLKRRFRNPALKHKTAQIASDGSQKLPQRLLAPLRERMALGLASPAIATAIAAWMHFVLKVAQTPGGVLSDPMSAAVLERARQANDAAGIVDSLLGLEKIFGQDLPGNAVFRKELLAAFAELAANPDVATATIGA</sequence>
<accession>A0A1G8KKK1</accession>
<dbReference type="InterPro" id="IPR013328">
    <property type="entry name" value="6PGD_dom2"/>
</dbReference>
<evidence type="ECO:0000313" key="6">
    <source>
        <dbReference type="Proteomes" id="UP000198607"/>
    </source>
</evidence>
<evidence type="ECO:0000259" key="3">
    <source>
        <dbReference type="Pfam" id="PF01232"/>
    </source>
</evidence>
<feature type="domain" description="Mannitol dehydrogenase N-terminal" evidence="3">
    <location>
        <begin position="30"/>
        <end position="278"/>
    </location>
</feature>
<protein>
    <submittedName>
        <fullName evidence="5">Fructuronate reductase</fullName>
    </submittedName>
</protein>
<evidence type="ECO:0000256" key="2">
    <source>
        <dbReference type="ARBA" id="ARBA00023027"/>
    </source>
</evidence>
<dbReference type="GO" id="GO:0019594">
    <property type="term" value="P:mannitol metabolic process"/>
    <property type="evidence" value="ECO:0007669"/>
    <property type="project" value="InterPro"/>
</dbReference>
<dbReference type="Pfam" id="PF01232">
    <property type="entry name" value="Mannitol_dh"/>
    <property type="match status" value="1"/>
</dbReference>
<dbReference type="PRINTS" id="PR00084">
    <property type="entry name" value="MTLDHDRGNASE"/>
</dbReference>
<keyword evidence="2" id="KW-0520">NAD</keyword>
<dbReference type="SUPFAM" id="SSF48179">
    <property type="entry name" value="6-phosphogluconate dehydrogenase C-terminal domain-like"/>
    <property type="match status" value="1"/>
</dbReference>
<dbReference type="STRING" id="83767.SAMN05660652_03424"/>
<name>A0A1G8KKK1_9RHOO</name>
<dbReference type="InterPro" id="IPR050988">
    <property type="entry name" value="Mannitol_DH/Oxidoreductase"/>
</dbReference>